<protein>
    <submittedName>
        <fullName evidence="2">Uncharacterized protein</fullName>
    </submittedName>
</protein>
<organism evidence="2 3">
    <name type="scientific">Abeliophyllum distichum</name>
    <dbReference type="NCBI Taxonomy" id="126358"/>
    <lineage>
        <taxon>Eukaryota</taxon>
        <taxon>Viridiplantae</taxon>
        <taxon>Streptophyta</taxon>
        <taxon>Embryophyta</taxon>
        <taxon>Tracheophyta</taxon>
        <taxon>Spermatophyta</taxon>
        <taxon>Magnoliopsida</taxon>
        <taxon>eudicotyledons</taxon>
        <taxon>Gunneridae</taxon>
        <taxon>Pentapetalae</taxon>
        <taxon>asterids</taxon>
        <taxon>lamiids</taxon>
        <taxon>Lamiales</taxon>
        <taxon>Oleaceae</taxon>
        <taxon>Forsythieae</taxon>
        <taxon>Abeliophyllum</taxon>
    </lineage>
</organism>
<evidence type="ECO:0000256" key="1">
    <source>
        <dbReference type="SAM" id="MobiDB-lite"/>
    </source>
</evidence>
<name>A0ABD1RG08_9LAMI</name>
<keyword evidence="3" id="KW-1185">Reference proteome</keyword>
<proteinExistence type="predicted"/>
<feature type="region of interest" description="Disordered" evidence="1">
    <location>
        <begin position="21"/>
        <end position="49"/>
    </location>
</feature>
<dbReference type="Proteomes" id="UP001604336">
    <property type="component" value="Unassembled WGS sequence"/>
</dbReference>
<gene>
    <name evidence="2" type="ORF">Adt_31745</name>
</gene>
<evidence type="ECO:0000313" key="3">
    <source>
        <dbReference type="Proteomes" id="UP001604336"/>
    </source>
</evidence>
<reference evidence="3" key="1">
    <citation type="submission" date="2024-07" db="EMBL/GenBank/DDBJ databases">
        <title>Two chromosome-level genome assemblies of Korean endemic species Abeliophyllum distichum and Forsythia ovata (Oleaceae).</title>
        <authorList>
            <person name="Jang H."/>
        </authorList>
    </citation>
    <scope>NUCLEOTIDE SEQUENCE [LARGE SCALE GENOMIC DNA]</scope>
</reference>
<sequence length="132" mass="14330">MGNVFSSEHVEKIHGTIFVSKDNNSRDQASQGLESTLVPKDNSSEDQTGENLDMIDALDGIDGINSSKDLSCDYPSHISSGILISKLADINDEREVNSETLVVKILENGQKLPVTPYSLSLIVVPTSNINNR</sequence>
<accession>A0ABD1RG08</accession>
<dbReference type="AlphaFoldDB" id="A0ABD1RG08"/>
<comment type="caution">
    <text evidence="2">The sequence shown here is derived from an EMBL/GenBank/DDBJ whole genome shotgun (WGS) entry which is preliminary data.</text>
</comment>
<evidence type="ECO:0000313" key="2">
    <source>
        <dbReference type="EMBL" id="KAL2486989.1"/>
    </source>
</evidence>
<dbReference type="EMBL" id="JBFOLK010000009">
    <property type="protein sequence ID" value="KAL2486989.1"/>
    <property type="molecule type" value="Genomic_DNA"/>
</dbReference>